<reference evidence="2 3" key="1">
    <citation type="submission" date="2015-04" db="EMBL/GenBank/DDBJ databases">
        <title>Complete genome sequence of Schizopora paradoxa KUC8140, a cosmopolitan wood degrader in East Asia.</title>
        <authorList>
            <consortium name="DOE Joint Genome Institute"/>
            <person name="Min B."/>
            <person name="Park H."/>
            <person name="Jang Y."/>
            <person name="Kim J.-J."/>
            <person name="Kim K.H."/>
            <person name="Pangilinan J."/>
            <person name="Lipzen A."/>
            <person name="Riley R."/>
            <person name="Grigoriev I.V."/>
            <person name="Spatafora J.W."/>
            <person name="Choi I.-G."/>
        </authorList>
    </citation>
    <scope>NUCLEOTIDE SEQUENCE [LARGE SCALE GENOMIC DNA]</scope>
    <source>
        <strain evidence="2 3">KUC8140</strain>
    </source>
</reference>
<keyword evidence="3" id="KW-1185">Reference proteome</keyword>
<evidence type="ECO:0000313" key="3">
    <source>
        <dbReference type="Proteomes" id="UP000053477"/>
    </source>
</evidence>
<dbReference type="InParanoid" id="A0A0H2R4K7"/>
<dbReference type="AlphaFoldDB" id="A0A0H2R4K7"/>
<evidence type="ECO:0000256" key="1">
    <source>
        <dbReference type="SAM" id="MobiDB-lite"/>
    </source>
</evidence>
<name>A0A0H2R4K7_9AGAM</name>
<feature type="region of interest" description="Disordered" evidence="1">
    <location>
        <begin position="1"/>
        <end position="29"/>
    </location>
</feature>
<sequence>MPIFSRKKSSIPSFTGRINKNDTPDSEEQALALAYEEEERTVRKMMQRRAIDAVLPPSPGPDDPTFAPAYPRAGTWVAFKLNASFWGHLFEDEDHPMRHPDALVRFARSFQHYVGLVAGVYEVVQTHANGLEETYLEIVVLYLKPAEEDELNSPLRRAPRTRAQYEMTVPVGWRPTQGVLERKPLCSTLFLPWQRAAQMTCCGTRLRVQKMHASKLEFGVDLADFSRFEDMAETDLRTLQNLTTYRGYPKHSELDVPLLGIPADIWMDVRVCDSAFPPDPQDYLEEIRDLQKLLNS</sequence>
<organism evidence="2 3">
    <name type="scientific">Schizopora paradoxa</name>
    <dbReference type="NCBI Taxonomy" id="27342"/>
    <lineage>
        <taxon>Eukaryota</taxon>
        <taxon>Fungi</taxon>
        <taxon>Dikarya</taxon>
        <taxon>Basidiomycota</taxon>
        <taxon>Agaricomycotina</taxon>
        <taxon>Agaricomycetes</taxon>
        <taxon>Hymenochaetales</taxon>
        <taxon>Schizoporaceae</taxon>
        <taxon>Schizopora</taxon>
    </lineage>
</organism>
<gene>
    <name evidence="2" type="ORF">SCHPADRAFT_1002442</name>
</gene>
<dbReference type="EMBL" id="KQ086221">
    <property type="protein sequence ID" value="KLO06272.1"/>
    <property type="molecule type" value="Genomic_DNA"/>
</dbReference>
<evidence type="ECO:0000313" key="2">
    <source>
        <dbReference type="EMBL" id="KLO06272.1"/>
    </source>
</evidence>
<protein>
    <submittedName>
        <fullName evidence="2">Uncharacterized protein</fullName>
    </submittedName>
</protein>
<accession>A0A0H2R4K7</accession>
<dbReference type="Proteomes" id="UP000053477">
    <property type="component" value="Unassembled WGS sequence"/>
</dbReference>
<dbReference type="OrthoDB" id="2717234at2759"/>
<proteinExistence type="predicted"/>